<evidence type="ECO:0000256" key="9">
    <source>
        <dbReference type="ARBA" id="ARBA00022989"/>
    </source>
</evidence>
<dbReference type="Pfam" id="PF02386">
    <property type="entry name" value="TrkH"/>
    <property type="match status" value="1"/>
</dbReference>
<dbReference type="PANTHER" id="PTHR32024">
    <property type="entry name" value="TRK SYSTEM POTASSIUM UPTAKE PROTEIN TRKG-RELATED"/>
    <property type="match status" value="1"/>
</dbReference>
<feature type="binding site" evidence="13">
    <location>
        <position position="111"/>
    </location>
    <ligand>
        <name>K(+)</name>
        <dbReference type="ChEBI" id="CHEBI:29103"/>
    </ligand>
</feature>
<evidence type="ECO:0000256" key="2">
    <source>
        <dbReference type="ARBA" id="ARBA00009137"/>
    </source>
</evidence>
<dbReference type="InterPro" id="IPR004772">
    <property type="entry name" value="TrkH"/>
</dbReference>
<gene>
    <name evidence="15" type="ORF">C9I94_23090</name>
</gene>
<keyword evidence="4 12" id="KW-1003">Cell membrane</keyword>
<organism evidence="15 16">
    <name type="scientific">Photobacterium swingsii</name>
    <dbReference type="NCBI Taxonomy" id="680026"/>
    <lineage>
        <taxon>Bacteria</taxon>
        <taxon>Pseudomonadati</taxon>
        <taxon>Pseudomonadota</taxon>
        <taxon>Gammaproteobacteria</taxon>
        <taxon>Vibrionales</taxon>
        <taxon>Vibrionaceae</taxon>
        <taxon>Photobacterium</taxon>
    </lineage>
</organism>
<keyword evidence="7 14" id="KW-0812">Transmembrane</keyword>
<feature type="binding site" evidence="13">
    <location>
        <position position="112"/>
    </location>
    <ligand>
        <name>K(+)</name>
        <dbReference type="ChEBI" id="CHEBI:29103"/>
    </ligand>
</feature>
<evidence type="ECO:0000256" key="4">
    <source>
        <dbReference type="ARBA" id="ARBA00022475"/>
    </source>
</evidence>
<feature type="binding site" evidence="13">
    <location>
        <position position="437"/>
    </location>
    <ligand>
        <name>K(+)</name>
        <dbReference type="ChEBI" id="CHEBI:29103"/>
    </ligand>
</feature>
<evidence type="ECO:0000256" key="10">
    <source>
        <dbReference type="ARBA" id="ARBA00023065"/>
    </source>
</evidence>
<dbReference type="OrthoDB" id="9810952at2"/>
<keyword evidence="3 12" id="KW-0813">Transport</keyword>
<feature type="transmembrane region" description="Helical" evidence="14">
    <location>
        <begin position="69"/>
        <end position="90"/>
    </location>
</feature>
<evidence type="ECO:0000256" key="6">
    <source>
        <dbReference type="ARBA" id="ARBA00022538"/>
    </source>
</evidence>
<keyword evidence="10 12" id="KW-0406">Ion transport</keyword>
<dbReference type="GO" id="GO:0005886">
    <property type="term" value="C:plasma membrane"/>
    <property type="evidence" value="ECO:0007669"/>
    <property type="project" value="UniProtKB-SubCell"/>
</dbReference>
<keyword evidence="8 12" id="KW-0630">Potassium</keyword>
<evidence type="ECO:0000256" key="7">
    <source>
        <dbReference type="ARBA" id="ARBA00022692"/>
    </source>
</evidence>
<accession>A0A0J8V9K8</accession>
<feature type="binding site" evidence="13">
    <location>
        <position position="320"/>
    </location>
    <ligand>
        <name>K(+)</name>
        <dbReference type="ChEBI" id="CHEBI:29103"/>
    </ligand>
</feature>
<feature type="transmembrane region" description="Helical" evidence="14">
    <location>
        <begin position="12"/>
        <end position="31"/>
    </location>
</feature>
<dbReference type="AlphaFoldDB" id="A0A0J8V9K8"/>
<feature type="transmembrane region" description="Helical" evidence="14">
    <location>
        <begin position="37"/>
        <end position="57"/>
    </location>
</feature>
<evidence type="ECO:0000256" key="13">
    <source>
        <dbReference type="PIRSR" id="PIRSR006247-1"/>
    </source>
</evidence>
<keyword evidence="16" id="KW-1185">Reference proteome</keyword>
<feature type="transmembrane region" description="Helical" evidence="14">
    <location>
        <begin position="458"/>
        <end position="483"/>
    </location>
</feature>
<keyword evidence="13" id="KW-0479">Metal-binding</keyword>
<protein>
    <recommendedName>
        <fullName evidence="12">Trk system potassium uptake protein</fullName>
    </recommendedName>
</protein>
<dbReference type="NCBIfam" id="TIGR00933">
    <property type="entry name" value="2a38"/>
    <property type="match status" value="1"/>
</dbReference>
<evidence type="ECO:0000256" key="3">
    <source>
        <dbReference type="ARBA" id="ARBA00022448"/>
    </source>
</evidence>
<keyword evidence="6 12" id="KW-0633">Potassium transport</keyword>
<dbReference type="InterPro" id="IPR003445">
    <property type="entry name" value="Cat_transpt"/>
</dbReference>
<comment type="subcellular location">
    <subcellularLocation>
        <location evidence="1 12">Cell inner membrane</location>
        <topology evidence="1 12">Multi-pass membrane protein</topology>
    </subcellularLocation>
</comment>
<feature type="transmembrane region" description="Helical" evidence="14">
    <location>
        <begin position="136"/>
        <end position="163"/>
    </location>
</feature>
<comment type="caution">
    <text evidence="15">The sequence shown here is derived from an EMBL/GenBank/DDBJ whole genome shotgun (WGS) entry which is preliminary data.</text>
</comment>
<evidence type="ECO:0000256" key="14">
    <source>
        <dbReference type="SAM" id="Phobius"/>
    </source>
</evidence>
<name>A0A0J8V9K8_9GAMM</name>
<feature type="binding site" evidence="13">
    <location>
        <position position="438"/>
    </location>
    <ligand>
        <name>K(+)</name>
        <dbReference type="ChEBI" id="CHEBI:29103"/>
    </ligand>
</feature>
<keyword evidence="9 14" id="KW-1133">Transmembrane helix</keyword>
<evidence type="ECO:0000256" key="11">
    <source>
        <dbReference type="ARBA" id="ARBA00023136"/>
    </source>
</evidence>
<proteinExistence type="inferred from homology"/>
<feature type="transmembrane region" description="Helical" evidence="14">
    <location>
        <begin position="398"/>
        <end position="419"/>
    </location>
</feature>
<comment type="function">
    <text evidence="12">Low-affinity potassium transport system. Interacts with Trk system potassium uptake protein TrkA.</text>
</comment>
<evidence type="ECO:0000313" key="15">
    <source>
        <dbReference type="EMBL" id="PSW20080.1"/>
    </source>
</evidence>
<evidence type="ECO:0000256" key="12">
    <source>
        <dbReference type="PIRNR" id="PIRNR006247"/>
    </source>
</evidence>
<dbReference type="GO" id="GO:0015379">
    <property type="term" value="F:potassium:chloride symporter activity"/>
    <property type="evidence" value="ECO:0007669"/>
    <property type="project" value="InterPro"/>
</dbReference>
<feature type="transmembrane region" description="Helical" evidence="14">
    <location>
        <begin position="184"/>
        <end position="203"/>
    </location>
</feature>
<dbReference type="EMBL" id="PYLZ01000018">
    <property type="protein sequence ID" value="PSW20080.1"/>
    <property type="molecule type" value="Genomic_DNA"/>
</dbReference>
<evidence type="ECO:0000256" key="5">
    <source>
        <dbReference type="ARBA" id="ARBA00022519"/>
    </source>
</evidence>
<evidence type="ECO:0000256" key="8">
    <source>
        <dbReference type="ARBA" id="ARBA00022958"/>
    </source>
</evidence>
<keyword evidence="5 12" id="KW-0997">Cell inner membrane</keyword>
<dbReference type="PANTHER" id="PTHR32024:SF2">
    <property type="entry name" value="TRK SYSTEM POTASSIUM UPTAKE PROTEIN TRKG-RELATED"/>
    <property type="match status" value="1"/>
</dbReference>
<comment type="similarity">
    <text evidence="2 12">Belongs to the TrkH potassium transport family.</text>
</comment>
<dbReference type="GO" id="GO:0046872">
    <property type="term" value="F:metal ion binding"/>
    <property type="evidence" value="ECO:0007669"/>
    <property type="project" value="UniProtKB-KW"/>
</dbReference>
<feature type="binding site" evidence="13">
    <location>
        <position position="321"/>
    </location>
    <ligand>
        <name>K(+)</name>
        <dbReference type="ChEBI" id="CHEBI:29103"/>
    </ligand>
</feature>
<evidence type="ECO:0000313" key="16">
    <source>
        <dbReference type="Proteomes" id="UP000240481"/>
    </source>
</evidence>
<feature type="transmembrane region" description="Helical" evidence="14">
    <location>
        <begin position="333"/>
        <end position="353"/>
    </location>
</feature>
<keyword evidence="11 12" id="KW-0472">Membrane</keyword>
<feature type="transmembrane region" description="Helical" evidence="14">
    <location>
        <begin position="276"/>
        <end position="295"/>
    </location>
</feature>
<feature type="binding site" evidence="13">
    <location>
        <position position="221"/>
    </location>
    <ligand>
        <name>K(+)</name>
        <dbReference type="ChEBI" id="CHEBI:29103"/>
    </ligand>
</feature>
<dbReference type="STRING" id="680026.AB733_18155"/>
<dbReference type="RefSeq" id="WP_048900054.1">
    <property type="nucleotide sequence ID" value="NZ_AP024852.1"/>
</dbReference>
<dbReference type="Proteomes" id="UP000240481">
    <property type="component" value="Unassembled WGS sequence"/>
</dbReference>
<feature type="binding site" evidence="13">
    <location>
        <position position="220"/>
    </location>
    <ligand>
        <name>K(+)</name>
        <dbReference type="ChEBI" id="CHEBI:29103"/>
    </ligand>
</feature>
<sequence length="485" mass="53167">MQFRSIIRIVGLLLALFSVTMLVPAMVALFYRDGAGFPFVVTFFLLLMGGAVLWLPNRRHRHELKARDGFLIVVLFWTVIGSAGAVPFLLSKTPDLSVTDAFFESFSALTTTGATVIVGLDDLPKAILFYRQLLQWFGGMGIIVLAVAILPVLGIGGMQLYRAEIPGPVKDSKMTPRIAETAKTLWYIYLALTVSCAFAFWMAGMTPFDAVSHSFSTIAIGGFSTHDASMGYFNSPTINMITVVFLLISACNFSLHFAAFANGGVNLRTYWRDPEFRAFFGAQFILLAICFGMLLKHHSYDSYYDAFDQALFQTVSISTTAGFTTTSFSEWPLFLPVLLLFSSFVGGCAGSTGGGMKVIRMLLLFLQGVRELKRLVHPRAVYTIKVGSKALPQRVVDAVWGFFSAYALVFVVCMLALIATGIDELTAFSAVAATLNNLGPGLGEVAVHFGEVNSAAKWVLIIAMLFGRLEVFTLLVLFTPTFWRN</sequence>
<reference evidence="15 16" key="1">
    <citation type="submission" date="2018-01" db="EMBL/GenBank/DDBJ databases">
        <title>Whole genome sequencing of Histamine producing bacteria.</title>
        <authorList>
            <person name="Butler K."/>
        </authorList>
    </citation>
    <scope>NUCLEOTIDE SEQUENCE [LARGE SCALE GENOMIC DNA]</scope>
    <source>
        <strain evidence="15 16">DSM 24669</strain>
    </source>
</reference>
<dbReference type="PIRSF" id="PIRSF006247">
    <property type="entry name" value="TrkH"/>
    <property type="match status" value="1"/>
</dbReference>
<evidence type="ECO:0000256" key="1">
    <source>
        <dbReference type="ARBA" id="ARBA00004429"/>
    </source>
</evidence>
<feature type="transmembrane region" description="Helical" evidence="14">
    <location>
        <begin position="240"/>
        <end position="264"/>
    </location>
</feature>